<evidence type="ECO:0000313" key="3">
    <source>
        <dbReference type="EMBL" id="PIU33410.1"/>
    </source>
</evidence>
<organism evidence="3 4">
    <name type="scientific">Candidatus Shapirobacteria bacterium CG07_land_8_20_14_0_80_39_12</name>
    <dbReference type="NCBI Taxonomy" id="1974480"/>
    <lineage>
        <taxon>Bacteria</taxon>
        <taxon>Candidatus Shapironibacteriota</taxon>
    </lineage>
</organism>
<dbReference type="EMBL" id="PEXA01000006">
    <property type="protein sequence ID" value="PIU33410.1"/>
    <property type="molecule type" value="Genomic_DNA"/>
</dbReference>
<dbReference type="SUPFAM" id="SSF81585">
    <property type="entry name" value="PsbU/PolX domain-like"/>
    <property type="match status" value="1"/>
</dbReference>
<dbReference type="Gene3D" id="1.10.150.320">
    <property type="entry name" value="Photosystem II 12 kDa extrinsic protein"/>
    <property type="match status" value="1"/>
</dbReference>
<dbReference type="AlphaFoldDB" id="A0A2M6YQP1"/>
<dbReference type="Pfam" id="PF10531">
    <property type="entry name" value="SLBB"/>
    <property type="match status" value="1"/>
</dbReference>
<keyword evidence="1" id="KW-1133">Transmembrane helix</keyword>
<dbReference type="GO" id="GO:0015627">
    <property type="term" value="C:type II protein secretion system complex"/>
    <property type="evidence" value="ECO:0007669"/>
    <property type="project" value="TreeGrafter"/>
</dbReference>
<dbReference type="Proteomes" id="UP000229559">
    <property type="component" value="Unassembled WGS sequence"/>
</dbReference>
<proteinExistence type="predicted"/>
<gene>
    <name evidence="3" type="ORF">COT04_00160</name>
</gene>
<dbReference type="PANTHER" id="PTHR21180:SF32">
    <property type="entry name" value="ENDONUCLEASE_EXONUCLEASE_PHOSPHATASE FAMILY DOMAIN-CONTAINING PROTEIN 1"/>
    <property type="match status" value="1"/>
</dbReference>
<evidence type="ECO:0000256" key="1">
    <source>
        <dbReference type="SAM" id="Phobius"/>
    </source>
</evidence>
<feature type="transmembrane region" description="Helical" evidence="1">
    <location>
        <begin position="25"/>
        <end position="44"/>
    </location>
</feature>
<accession>A0A2M6YQP1</accession>
<dbReference type="InterPro" id="IPR019554">
    <property type="entry name" value="Soluble_ligand-bd"/>
</dbReference>
<dbReference type="GO" id="GO:0015628">
    <property type="term" value="P:protein secretion by the type II secretion system"/>
    <property type="evidence" value="ECO:0007669"/>
    <property type="project" value="TreeGrafter"/>
</dbReference>
<evidence type="ECO:0000259" key="2">
    <source>
        <dbReference type="Pfam" id="PF10531"/>
    </source>
</evidence>
<reference evidence="4" key="1">
    <citation type="submission" date="2017-09" db="EMBL/GenBank/DDBJ databases">
        <title>Depth-based differentiation of microbial function through sediment-hosted aquifers and enrichment of novel symbionts in the deep terrestrial subsurface.</title>
        <authorList>
            <person name="Probst A.J."/>
            <person name="Ladd B."/>
            <person name="Jarett J.K."/>
            <person name="Geller-Mcgrath D.E."/>
            <person name="Sieber C.M.K."/>
            <person name="Emerson J.B."/>
            <person name="Anantharaman K."/>
            <person name="Thomas B.C."/>
            <person name="Malmstrom R."/>
            <person name="Stieglmeier M."/>
            <person name="Klingl A."/>
            <person name="Woyke T."/>
            <person name="Ryan C.M."/>
            <person name="Banfield J.F."/>
        </authorList>
    </citation>
    <scope>NUCLEOTIDE SEQUENCE [LARGE SCALE GENOMIC DNA]</scope>
</reference>
<evidence type="ECO:0000313" key="4">
    <source>
        <dbReference type="Proteomes" id="UP000229559"/>
    </source>
</evidence>
<comment type="caution">
    <text evidence="3">The sequence shown here is derived from an EMBL/GenBank/DDBJ whole genome shotgun (WGS) entry which is preliminary data.</text>
</comment>
<protein>
    <recommendedName>
        <fullName evidence="2">Soluble ligand binding domain-containing protein</fullName>
    </recommendedName>
</protein>
<keyword evidence="1" id="KW-0812">Transmembrane</keyword>
<dbReference type="Pfam" id="PF12836">
    <property type="entry name" value="HHH_3"/>
    <property type="match status" value="1"/>
</dbReference>
<dbReference type="InterPro" id="IPR051675">
    <property type="entry name" value="Endo/Exo/Phosphatase_dom_1"/>
</dbReference>
<dbReference type="PANTHER" id="PTHR21180">
    <property type="entry name" value="ENDONUCLEASE/EXONUCLEASE/PHOSPHATASE FAMILY DOMAIN-CONTAINING PROTEIN 1"/>
    <property type="match status" value="1"/>
</dbReference>
<sequence>MKESKPDVKTGFLMEEILNKYRKQFFLALGGLVLVAVGLLSFLLTSQKEPEIEIISSEEREEKIFVYLEGAIEKPGVYELTAETRLNDLLIRAGGLSALADREWVSQNLNLAQKLTDGVKIYLPFQGEKTKEGEDKSGKININKASSSQLDTLWGIGEKRAADIIKNRPYQSIEELLTKKIIPQNVFEEIKDEITVY</sequence>
<feature type="domain" description="Soluble ligand binding" evidence="2">
    <location>
        <begin position="66"/>
        <end position="121"/>
    </location>
</feature>
<keyword evidence="1" id="KW-0472">Membrane</keyword>
<name>A0A2M6YQP1_9BACT</name>